<dbReference type="GO" id="GO:0061621">
    <property type="term" value="P:canonical glycolysis"/>
    <property type="evidence" value="ECO:0007669"/>
    <property type="project" value="TreeGrafter"/>
</dbReference>
<keyword evidence="8 12" id="KW-0418">Kinase</keyword>
<feature type="binding site" evidence="12">
    <location>
        <begin position="112"/>
        <end position="113"/>
    </location>
    <ligand>
        <name>ATP</name>
        <dbReference type="ChEBI" id="CHEBI:30616"/>
    </ligand>
</feature>
<reference evidence="15" key="1">
    <citation type="submission" date="2015-01" db="EMBL/GenBank/DDBJ databases">
        <authorList>
            <person name="Manzoor Shahid"/>
            <person name="Zubair Saima"/>
        </authorList>
    </citation>
    <scope>NUCLEOTIDE SEQUENCE [LARGE SCALE GENOMIC DNA]</scope>
    <source>
        <strain evidence="15">Sp3</strain>
    </source>
</reference>
<evidence type="ECO:0000256" key="5">
    <source>
        <dbReference type="ARBA" id="ARBA00022679"/>
    </source>
</evidence>
<comment type="pathway">
    <text evidence="3 12">Carbohydrate degradation; glycolysis; D-glyceraldehyde 3-phosphate and glycerone phosphate from D-glucose: step 3/4.</text>
</comment>
<dbReference type="GO" id="GO:0005945">
    <property type="term" value="C:6-phosphofructokinase complex"/>
    <property type="evidence" value="ECO:0007669"/>
    <property type="project" value="TreeGrafter"/>
</dbReference>
<dbReference type="InterPro" id="IPR022953">
    <property type="entry name" value="ATP_PFK"/>
</dbReference>
<feature type="site" description="Important for substrate specificity; cannot use PPi as phosphoryl donor" evidence="12">
    <location>
        <position position="155"/>
    </location>
</feature>
<evidence type="ECO:0000256" key="3">
    <source>
        <dbReference type="ARBA" id="ARBA00004679"/>
    </source>
</evidence>
<comment type="caution">
    <text evidence="12">Lacks conserved residue(s) required for the propagation of feature annotation.</text>
</comment>
<evidence type="ECO:0000259" key="13">
    <source>
        <dbReference type="Pfam" id="PF00365"/>
    </source>
</evidence>
<keyword evidence="15" id="KW-1185">Reference proteome</keyword>
<evidence type="ECO:0000256" key="9">
    <source>
        <dbReference type="ARBA" id="ARBA00022840"/>
    </source>
</evidence>
<dbReference type="GO" id="GO:0030388">
    <property type="term" value="P:fructose 1,6-bisphosphate metabolic process"/>
    <property type="evidence" value="ECO:0007669"/>
    <property type="project" value="TreeGrafter"/>
</dbReference>
<feature type="binding site" evidence="12">
    <location>
        <begin position="153"/>
        <end position="156"/>
    </location>
    <ligand>
        <name>ATP</name>
        <dbReference type="ChEBI" id="CHEBI:30616"/>
    </ligand>
</feature>
<comment type="subcellular location">
    <subcellularLocation>
        <location evidence="2 12">Cytoplasm</location>
    </subcellularLocation>
</comment>
<name>A0A0B7MKU8_9FIRM</name>
<dbReference type="GO" id="GO:0070095">
    <property type="term" value="F:fructose-6-phosphate binding"/>
    <property type="evidence" value="ECO:0007669"/>
    <property type="project" value="TreeGrafter"/>
</dbReference>
<dbReference type="PROSITE" id="PS00433">
    <property type="entry name" value="PHOSPHOFRUCTOKINASE"/>
    <property type="match status" value="1"/>
</dbReference>
<feature type="binding site" evidence="12">
    <location>
        <position position="317"/>
    </location>
    <ligand>
        <name>substrate</name>
        <note>ligand shared between dimeric partners</note>
    </ligand>
</feature>
<feature type="binding site" evidence="12">
    <location>
        <position position="213"/>
    </location>
    <ligand>
        <name>substrate</name>
        <note>ligand shared between dimeric partners</note>
    </ligand>
</feature>
<dbReference type="GO" id="GO:0046872">
    <property type="term" value="F:metal ion binding"/>
    <property type="evidence" value="ECO:0007669"/>
    <property type="project" value="UniProtKB-KW"/>
</dbReference>
<gene>
    <name evidence="12 14" type="primary">pfkA</name>
    <name evidence="14" type="ORF">SSCH_170016</name>
</gene>
<dbReference type="NCBIfam" id="NF002872">
    <property type="entry name" value="PRK03202.1"/>
    <property type="match status" value="1"/>
</dbReference>
<keyword evidence="11 12" id="KW-0324">Glycolysis</keyword>
<dbReference type="InterPro" id="IPR015912">
    <property type="entry name" value="Phosphofructokinase_CS"/>
</dbReference>
<dbReference type="GO" id="GO:0006002">
    <property type="term" value="P:fructose 6-phosphate metabolic process"/>
    <property type="evidence" value="ECO:0007669"/>
    <property type="project" value="InterPro"/>
</dbReference>
<comment type="subunit">
    <text evidence="12">Homodimer or homotetramer.</text>
</comment>
<dbReference type="SUPFAM" id="SSF53784">
    <property type="entry name" value="Phosphofructokinase"/>
    <property type="match status" value="1"/>
</dbReference>
<dbReference type="InterPro" id="IPR000023">
    <property type="entry name" value="Phosphofructokinase_dom"/>
</dbReference>
<evidence type="ECO:0000313" key="15">
    <source>
        <dbReference type="Proteomes" id="UP000046155"/>
    </source>
</evidence>
<keyword evidence="9 12" id="KW-0067">ATP-binding</keyword>
<feature type="domain" description="Phosphofructokinase" evidence="13">
    <location>
        <begin position="53"/>
        <end position="348"/>
    </location>
</feature>
<evidence type="ECO:0000256" key="10">
    <source>
        <dbReference type="ARBA" id="ARBA00022842"/>
    </source>
</evidence>
<evidence type="ECO:0000256" key="8">
    <source>
        <dbReference type="ARBA" id="ARBA00022777"/>
    </source>
</evidence>
<evidence type="ECO:0000256" key="1">
    <source>
        <dbReference type="ARBA" id="ARBA00001946"/>
    </source>
</evidence>
<comment type="function">
    <text evidence="12">Catalyzes the phosphorylation of D-fructose 6-phosphate to fructose 1,6-bisphosphate by ATP, the first committing step of glycolysis.</text>
</comment>
<dbReference type="InterPro" id="IPR035966">
    <property type="entry name" value="PKF_sf"/>
</dbReference>
<feature type="binding site" description="in other chain" evidence="12">
    <location>
        <position position="273"/>
    </location>
    <ligand>
        <name>substrate</name>
        <note>ligand shared between dimeric partners</note>
    </ligand>
</feature>
<dbReference type="EC" id="2.7.1.11" evidence="12"/>
<dbReference type="PANTHER" id="PTHR13697:SF52">
    <property type="entry name" value="ATP-DEPENDENT 6-PHOSPHOFRUCTOKINASE 3"/>
    <property type="match status" value="1"/>
</dbReference>
<evidence type="ECO:0000256" key="4">
    <source>
        <dbReference type="ARBA" id="ARBA00022490"/>
    </source>
</evidence>
<keyword evidence="10 12" id="KW-0460">Magnesium</keyword>
<keyword evidence="7 12" id="KW-0547">Nucleotide-binding</keyword>
<dbReference type="FunFam" id="3.40.50.460:FF:000002">
    <property type="entry name" value="ATP-dependent 6-phosphofructokinase"/>
    <property type="match status" value="1"/>
</dbReference>
<evidence type="ECO:0000256" key="11">
    <source>
        <dbReference type="ARBA" id="ARBA00023152"/>
    </source>
</evidence>
<evidence type="ECO:0000256" key="2">
    <source>
        <dbReference type="ARBA" id="ARBA00004496"/>
    </source>
</evidence>
<keyword evidence="6 12" id="KW-0479">Metal-binding</keyword>
<dbReference type="PANTHER" id="PTHR13697">
    <property type="entry name" value="PHOSPHOFRUCTOKINASE"/>
    <property type="match status" value="1"/>
</dbReference>
<proteinExistence type="inferred from homology"/>
<evidence type="ECO:0000256" key="7">
    <source>
        <dbReference type="ARBA" id="ARBA00022741"/>
    </source>
</evidence>
<feature type="binding site" evidence="12">
    <location>
        <position position="154"/>
    </location>
    <ligand>
        <name>Mg(2+)</name>
        <dbReference type="ChEBI" id="CHEBI:18420"/>
        <note>catalytic</note>
    </ligand>
</feature>
<dbReference type="EMBL" id="CDRZ01000079">
    <property type="protein sequence ID" value="CEO88282.1"/>
    <property type="molecule type" value="Genomic_DNA"/>
</dbReference>
<dbReference type="GO" id="GO:0042802">
    <property type="term" value="F:identical protein binding"/>
    <property type="evidence" value="ECO:0007669"/>
    <property type="project" value="TreeGrafter"/>
</dbReference>
<dbReference type="GO" id="GO:0048029">
    <property type="term" value="F:monosaccharide binding"/>
    <property type="evidence" value="ECO:0007669"/>
    <property type="project" value="TreeGrafter"/>
</dbReference>
<comment type="cofactor">
    <cofactor evidence="1 12">
        <name>Mg(2+)</name>
        <dbReference type="ChEBI" id="CHEBI:18420"/>
    </cofactor>
</comment>
<feature type="binding site" description="in other chain" evidence="12">
    <location>
        <begin position="176"/>
        <end position="178"/>
    </location>
    <ligand>
        <name>substrate</name>
        <note>ligand shared between dimeric partners</note>
    </ligand>
</feature>
<dbReference type="GO" id="GO:0016208">
    <property type="term" value="F:AMP binding"/>
    <property type="evidence" value="ECO:0007669"/>
    <property type="project" value="TreeGrafter"/>
</dbReference>
<dbReference type="Proteomes" id="UP000046155">
    <property type="component" value="Unassembled WGS sequence"/>
</dbReference>
<dbReference type="GO" id="GO:0047334">
    <property type="term" value="F:diphosphate-fructose-6-phosphate 1-phosphotransferase activity"/>
    <property type="evidence" value="ECO:0007669"/>
    <property type="project" value="InterPro"/>
</dbReference>
<feature type="active site" description="Proton acceptor" evidence="12">
    <location>
        <position position="178"/>
    </location>
</feature>
<evidence type="ECO:0000313" key="14">
    <source>
        <dbReference type="EMBL" id="CEO88282.1"/>
    </source>
</evidence>
<comment type="catalytic activity">
    <reaction evidence="12">
        <text>beta-D-fructose 6-phosphate + ATP = beta-D-fructose 1,6-bisphosphate + ADP + H(+)</text>
        <dbReference type="Rhea" id="RHEA:16109"/>
        <dbReference type="ChEBI" id="CHEBI:15378"/>
        <dbReference type="ChEBI" id="CHEBI:30616"/>
        <dbReference type="ChEBI" id="CHEBI:32966"/>
        <dbReference type="ChEBI" id="CHEBI:57634"/>
        <dbReference type="ChEBI" id="CHEBI:456216"/>
        <dbReference type="EC" id="2.7.1.11"/>
    </reaction>
</comment>
<dbReference type="GO" id="GO:0003872">
    <property type="term" value="F:6-phosphofructokinase activity"/>
    <property type="evidence" value="ECO:0007669"/>
    <property type="project" value="UniProtKB-UniRule"/>
</dbReference>
<dbReference type="GO" id="GO:0005524">
    <property type="term" value="F:ATP binding"/>
    <property type="evidence" value="ECO:0007669"/>
    <property type="project" value="UniProtKB-KW"/>
</dbReference>
<dbReference type="InterPro" id="IPR012829">
    <property type="entry name" value="Phosphofructokinase_III"/>
</dbReference>
<dbReference type="Gene3D" id="3.40.50.460">
    <property type="entry name" value="Phosphofructokinase domain"/>
    <property type="match status" value="1"/>
</dbReference>
<dbReference type="AlphaFoldDB" id="A0A0B7MKU8"/>
<keyword evidence="4 12" id="KW-0963">Cytoplasm</keyword>
<dbReference type="HAMAP" id="MF_01976">
    <property type="entry name" value="Phosphofructokinase_III"/>
    <property type="match status" value="1"/>
</dbReference>
<sequence length="399" mass="43149">MRLALRTCQNKQDYYLLSEIVRVKIDFLFYRGSFLEGRKKHACGNFNRRRRLPGLECCDQAAAKTLFSGGVEVLGFRDGYRGIIEKDWMPIDKRAISGLLHRGGTILGTNNRDNPFNFPVVTAEGKTEYCDVSDQLLQNMQELKLDNLISIGGDGTLSIARELVDKGAHIVGVPKTIDNDLAATDQTFGFDTAVATATGALDKLHTTAESHHRVMVLEVMGRYAGWIALWSGVAGGADVILIPEIPWSLESITEKLEERQKEGKPFSIIVVAEGTPAPDGQQVVRERIEGSGDPLRLGGIGQVVGALVEQATGVETRVTVLGHIQRGGSPSPLDRILSTRFGVAAAELAMSGRSGLMVALKGNKIVPVPLEDATKKPSLVQSDNEVVQAARSTGICFGD</sequence>
<protein>
    <recommendedName>
        <fullName evidence="12">ATP-dependent 6-phosphofructokinase</fullName>
        <shortName evidence="12">ATP-PFK</shortName>
        <shortName evidence="12">Phosphofructokinase</shortName>
        <ecNumber evidence="12">2.7.1.11</ecNumber>
    </recommendedName>
    <alternativeName>
        <fullName evidence="12">Phosphohexokinase</fullName>
    </alternativeName>
</protein>
<organism evidence="14 15">
    <name type="scientific">Syntrophaceticus schinkii</name>
    <dbReference type="NCBI Taxonomy" id="499207"/>
    <lineage>
        <taxon>Bacteria</taxon>
        <taxon>Bacillati</taxon>
        <taxon>Bacillota</taxon>
        <taxon>Clostridia</taxon>
        <taxon>Thermoanaerobacterales</taxon>
        <taxon>Thermoanaerobacterales Family III. Incertae Sedis</taxon>
        <taxon>Syntrophaceticus</taxon>
    </lineage>
</organism>
<dbReference type="PRINTS" id="PR00476">
    <property type="entry name" value="PHFRCTKINASE"/>
</dbReference>
<dbReference type="Gene3D" id="3.40.50.450">
    <property type="match status" value="1"/>
</dbReference>
<comment type="similarity">
    <text evidence="12">Belongs to the phosphofructokinase type A (PFKA) family. Mixed-substrate PFK group III subfamily.</text>
</comment>
<keyword evidence="5 12" id="KW-0808">Transferase</keyword>
<accession>A0A0B7MKU8</accession>
<feature type="binding site" description="in other chain" evidence="12">
    <location>
        <begin position="220"/>
        <end position="222"/>
    </location>
    <ligand>
        <name>substrate</name>
        <note>ligand shared between dimeric partners</note>
    </ligand>
</feature>
<evidence type="ECO:0000256" key="12">
    <source>
        <dbReference type="HAMAP-Rule" id="MF_01976"/>
    </source>
</evidence>
<evidence type="ECO:0000256" key="6">
    <source>
        <dbReference type="ARBA" id="ARBA00022723"/>
    </source>
</evidence>
<feature type="binding site" description="in other chain" evidence="12">
    <location>
        <begin position="323"/>
        <end position="326"/>
    </location>
    <ligand>
        <name>substrate</name>
        <note>ligand shared between dimeric partners</note>
    </ligand>
</feature>
<dbReference type="Pfam" id="PF00365">
    <property type="entry name" value="PFK"/>
    <property type="match status" value="1"/>
</dbReference>
<dbReference type="UniPathway" id="UPA00109">
    <property type="reaction ID" value="UER00182"/>
</dbReference>